<dbReference type="AlphaFoldDB" id="A0A0P6X4I4"/>
<gene>
    <name evidence="1" type="ORF">ADN01_15645</name>
</gene>
<dbReference type="EMBL" id="LGCM01000058">
    <property type="protein sequence ID" value="KPL77997.1"/>
    <property type="molecule type" value="Genomic_DNA"/>
</dbReference>
<sequence length="283" mass="32470">MIREAEIRRAAAAAKVDPMVIDLDYSLGWFLLGLRKTNDSFGGLVFKGGTCLRKCYFPDYRFSEDLDFTAARYLSPTELERWIAQSGEWISAHDGPDFGVQPVRFEVVEDEYGSESYQARVYYRGPLRWGGSPRTVKLDITRAEPVSLPLQEQPILHAYSDQASFSSSVLPCYGLEEIAAEKIRAVGGQRRFAVSRDIYDLYHLISFGIQMERVREILPVKLNARGLGLQSIDIQRLQQRRFEFEKDWERRLNYLVVHQNVRFEDAWDCVLNLLNDISGSPGT</sequence>
<evidence type="ECO:0008006" key="3">
    <source>
        <dbReference type="Google" id="ProtNLM"/>
    </source>
</evidence>
<protein>
    <recommendedName>
        <fullName evidence="3">Nucleotidyl transferase AbiEii/AbiGii toxin family protein</fullName>
    </recommendedName>
</protein>
<evidence type="ECO:0000313" key="2">
    <source>
        <dbReference type="Proteomes" id="UP000050501"/>
    </source>
</evidence>
<organism evidence="1 2">
    <name type="scientific">Levilinea saccharolytica</name>
    <dbReference type="NCBI Taxonomy" id="229921"/>
    <lineage>
        <taxon>Bacteria</taxon>
        <taxon>Bacillati</taxon>
        <taxon>Chloroflexota</taxon>
        <taxon>Anaerolineae</taxon>
        <taxon>Anaerolineales</taxon>
        <taxon>Anaerolineaceae</taxon>
        <taxon>Levilinea</taxon>
    </lineage>
</organism>
<dbReference type="Gene3D" id="3.10.450.620">
    <property type="entry name" value="JHP933, nucleotidyltransferase-like core domain"/>
    <property type="match status" value="1"/>
</dbReference>
<dbReference type="PATRIC" id="fig|229921.5.peg.1306"/>
<dbReference type="Proteomes" id="UP000050501">
    <property type="component" value="Unassembled WGS sequence"/>
</dbReference>
<accession>A0A0P6X4I4</accession>
<dbReference type="OrthoDB" id="158131at2"/>
<reference evidence="1 2" key="1">
    <citation type="submission" date="2015-07" db="EMBL/GenBank/DDBJ databases">
        <title>Genome sequence of Levilinea saccharolytica DSM 16555.</title>
        <authorList>
            <person name="Hemp J."/>
            <person name="Ward L.M."/>
            <person name="Pace L.A."/>
            <person name="Fischer W.W."/>
        </authorList>
    </citation>
    <scope>NUCLEOTIDE SEQUENCE [LARGE SCALE GENOMIC DNA]</scope>
    <source>
        <strain evidence="1 2">KIBI-1</strain>
    </source>
</reference>
<comment type="caution">
    <text evidence="1">The sequence shown here is derived from an EMBL/GenBank/DDBJ whole genome shotgun (WGS) entry which is preliminary data.</text>
</comment>
<dbReference type="Pfam" id="PF08843">
    <property type="entry name" value="AbiEii"/>
    <property type="match status" value="1"/>
</dbReference>
<keyword evidence="2" id="KW-1185">Reference proteome</keyword>
<dbReference type="STRING" id="229921.ADN01_15645"/>
<dbReference type="InterPro" id="IPR014942">
    <property type="entry name" value="AbiEii"/>
</dbReference>
<proteinExistence type="predicted"/>
<name>A0A0P6X4I4_9CHLR</name>
<evidence type="ECO:0000313" key="1">
    <source>
        <dbReference type="EMBL" id="KPL77997.1"/>
    </source>
</evidence>